<dbReference type="Pfam" id="PF10545">
    <property type="entry name" value="MADF_DNA_bdg"/>
    <property type="match status" value="1"/>
</dbReference>
<dbReference type="GO" id="GO:0005634">
    <property type="term" value="C:nucleus"/>
    <property type="evidence" value="ECO:0007669"/>
    <property type="project" value="UniProtKB-SubCell"/>
</dbReference>
<evidence type="ECO:0000313" key="4">
    <source>
        <dbReference type="EMBL" id="CAK1555517.1"/>
    </source>
</evidence>
<keyword evidence="5" id="KW-1185">Reference proteome</keyword>
<organism evidence="4 5">
    <name type="scientific">Leptosia nina</name>
    <dbReference type="NCBI Taxonomy" id="320188"/>
    <lineage>
        <taxon>Eukaryota</taxon>
        <taxon>Metazoa</taxon>
        <taxon>Ecdysozoa</taxon>
        <taxon>Arthropoda</taxon>
        <taxon>Hexapoda</taxon>
        <taxon>Insecta</taxon>
        <taxon>Pterygota</taxon>
        <taxon>Neoptera</taxon>
        <taxon>Endopterygota</taxon>
        <taxon>Lepidoptera</taxon>
        <taxon>Glossata</taxon>
        <taxon>Ditrysia</taxon>
        <taxon>Papilionoidea</taxon>
        <taxon>Pieridae</taxon>
        <taxon>Pierinae</taxon>
        <taxon>Leptosia</taxon>
    </lineage>
</organism>
<proteinExistence type="predicted"/>
<comment type="subcellular location">
    <subcellularLocation>
        <location evidence="1">Nucleus</location>
    </subcellularLocation>
</comment>
<gene>
    <name evidence="4" type="ORF">LNINA_LOCUS14330</name>
</gene>
<dbReference type="GO" id="GO:0003677">
    <property type="term" value="F:DNA binding"/>
    <property type="evidence" value="ECO:0007669"/>
    <property type="project" value="InterPro"/>
</dbReference>
<evidence type="ECO:0000259" key="2">
    <source>
        <dbReference type="PROSITE" id="PS51029"/>
    </source>
</evidence>
<dbReference type="InterPro" id="IPR039353">
    <property type="entry name" value="TF_Adf1"/>
</dbReference>
<dbReference type="Pfam" id="PF02944">
    <property type="entry name" value="BESS"/>
    <property type="match status" value="1"/>
</dbReference>
<comment type="caution">
    <text evidence="4">The sequence shown here is derived from an EMBL/GenBank/DDBJ whole genome shotgun (WGS) entry which is preliminary data.</text>
</comment>
<dbReference type="SMART" id="SM00595">
    <property type="entry name" value="MADF"/>
    <property type="match status" value="1"/>
</dbReference>
<dbReference type="PANTHER" id="PTHR12243">
    <property type="entry name" value="MADF DOMAIN TRANSCRIPTION FACTOR"/>
    <property type="match status" value="1"/>
</dbReference>
<keyword evidence="1" id="KW-0539">Nucleus</keyword>
<evidence type="ECO:0000256" key="1">
    <source>
        <dbReference type="PROSITE-ProRule" id="PRU00371"/>
    </source>
</evidence>
<feature type="domain" description="MADF" evidence="2">
    <location>
        <begin position="8"/>
        <end position="119"/>
    </location>
</feature>
<dbReference type="PROSITE" id="PS51031">
    <property type="entry name" value="BESS"/>
    <property type="match status" value="1"/>
</dbReference>
<sequence>MYEIYTEKLIAAVKSKPSLYKKSDPMYYSHRKHKDKLWRDVCIEVLTQSGRSWDNLKAVEKVECVRDMQKRWKNLRTCFTREVSLQRKERFKMENAIPFRKRKTYNHFEELSFLLDDNPEQITDLKGSDDDNDPLDPHYEAEDIELSFQDSNSEHVNIGNIVPDYELQGYNKSEEIESKMIKVIKDMKKDEDDDDRQFVMSLLPLFRKLSDRRKLEARIEVLKVLQKVSFDDEDCKT</sequence>
<dbReference type="PROSITE" id="PS51029">
    <property type="entry name" value="MADF"/>
    <property type="match status" value="1"/>
</dbReference>
<evidence type="ECO:0000259" key="3">
    <source>
        <dbReference type="PROSITE" id="PS51031"/>
    </source>
</evidence>
<feature type="domain" description="BESS" evidence="3">
    <location>
        <begin position="192"/>
        <end position="231"/>
    </location>
</feature>
<dbReference type="AlphaFoldDB" id="A0AAV1K176"/>
<evidence type="ECO:0000313" key="5">
    <source>
        <dbReference type="Proteomes" id="UP001497472"/>
    </source>
</evidence>
<dbReference type="PANTHER" id="PTHR12243:SF67">
    <property type="entry name" value="COREPRESSOR OF PANGOLIN, ISOFORM A-RELATED"/>
    <property type="match status" value="1"/>
</dbReference>
<dbReference type="InterPro" id="IPR006578">
    <property type="entry name" value="MADF-dom"/>
</dbReference>
<dbReference type="InterPro" id="IPR004210">
    <property type="entry name" value="BESS_motif"/>
</dbReference>
<protein>
    <recommendedName>
        <fullName evidence="6">MADF domain-containing protein</fullName>
    </recommendedName>
</protein>
<dbReference type="Proteomes" id="UP001497472">
    <property type="component" value="Unassembled WGS sequence"/>
</dbReference>
<accession>A0AAV1K176</accession>
<name>A0AAV1K176_9NEOP</name>
<dbReference type="EMBL" id="CAVLEF010000280">
    <property type="protein sequence ID" value="CAK1555517.1"/>
    <property type="molecule type" value="Genomic_DNA"/>
</dbReference>
<reference evidence="4 5" key="1">
    <citation type="submission" date="2023-11" db="EMBL/GenBank/DDBJ databases">
        <authorList>
            <person name="Okamura Y."/>
        </authorList>
    </citation>
    <scope>NUCLEOTIDE SEQUENCE [LARGE SCALE GENOMIC DNA]</scope>
</reference>
<evidence type="ECO:0008006" key="6">
    <source>
        <dbReference type="Google" id="ProtNLM"/>
    </source>
</evidence>